<gene>
    <name evidence="2" type="ORF">FHP25_31495</name>
</gene>
<dbReference type="Proteomes" id="UP000321638">
    <property type="component" value="Unassembled WGS sequence"/>
</dbReference>
<feature type="chain" id="PRO_5023084407" evidence="1">
    <location>
        <begin position="24"/>
        <end position="135"/>
    </location>
</feature>
<evidence type="ECO:0000313" key="2">
    <source>
        <dbReference type="EMBL" id="TXL71129.1"/>
    </source>
</evidence>
<keyword evidence="3" id="KW-1185">Reference proteome</keyword>
<dbReference type="RefSeq" id="WP_147850977.1">
    <property type="nucleotide sequence ID" value="NZ_VDUZ01000048.1"/>
</dbReference>
<sequence length="135" mass="14151">MKITTLSLAMAAALMLAGPAALARDGQPLVAQAAPADKLTGMAAWTALVGNTVVGKIESKDFADYYLSDGTVKSMMDDQVAAGKWSLEGDKICFVYPDEPKECYAIEVAGETATFVDKSGGSIRAQILKGNAKNM</sequence>
<name>A0A5C8PBF5_9HYPH</name>
<proteinExistence type="predicted"/>
<comment type="caution">
    <text evidence="2">The sequence shown here is derived from an EMBL/GenBank/DDBJ whole genome shotgun (WGS) entry which is preliminary data.</text>
</comment>
<dbReference type="OrthoDB" id="6371473at2"/>
<protein>
    <submittedName>
        <fullName evidence="2">Uncharacterized protein</fullName>
    </submittedName>
</protein>
<organism evidence="2 3">
    <name type="scientific">Vineibacter terrae</name>
    <dbReference type="NCBI Taxonomy" id="2586908"/>
    <lineage>
        <taxon>Bacteria</taxon>
        <taxon>Pseudomonadati</taxon>
        <taxon>Pseudomonadota</taxon>
        <taxon>Alphaproteobacteria</taxon>
        <taxon>Hyphomicrobiales</taxon>
        <taxon>Vineibacter</taxon>
    </lineage>
</organism>
<dbReference type="AlphaFoldDB" id="A0A5C8PBF5"/>
<evidence type="ECO:0000313" key="3">
    <source>
        <dbReference type="Proteomes" id="UP000321638"/>
    </source>
</evidence>
<evidence type="ECO:0000256" key="1">
    <source>
        <dbReference type="SAM" id="SignalP"/>
    </source>
</evidence>
<feature type="signal peptide" evidence="1">
    <location>
        <begin position="1"/>
        <end position="23"/>
    </location>
</feature>
<reference evidence="2 3" key="1">
    <citation type="submission" date="2019-06" db="EMBL/GenBank/DDBJ databases">
        <title>New taxonomy in bacterial strain CC-CFT640, isolated from vineyard.</title>
        <authorList>
            <person name="Lin S.-Y."/>
            <person name="Tsai C.-F."/>
            <person name="Young C.-C."/>
        </authorList>
    </citation>
    <scope>NUCLEOTIDE SEQUENCE [LARGE SCALE GENOMIC DNA]</scope>
    <source>
        <strain evidence="2 3">CC-CFT640</strain>
    </source>
</reference>
<accession>A0A5C8PBF5</accession>
<dbReference type="EMBL" id="VDUZ01000048">
    <property type="protein sequence ID" value="TXL71129.1"/>
    <property type="molecule type" value="Genomic_DNA"/>
</dbReference>
<keyword evidence="1" id="KW-0732">Signal</keyword>